<dbReference type="EMBL" id="BDUD01000001">
    <property type="protein sequence ID" value="GBG17835.1"/>
    <property type="molecule type" value="Genomic_DNA"/>
</dbReference>
<comment type="caution">
    <text evidence="1">The sequence shown here is derived from an EMBL/GenBank/DDBJ whole genome shotgun (WGS) entry which is preliminary data.</text>
</comment>
<accession>A0A2R5FHZ4</accession>
<reference evidence="1 2" key="1">
    <citation type="submission" date="2017-06" db="EMBL/GenBank/DDBJ databases">
        <title>Genome sequencing of cyanobaciteial culture collection at National Institute for Environmental Studies (NIES).</title>
        <authorList>
            <person name="Hirose Y."/>
            <person name="Shimura Y."/>
            <person name="Fujisawa T."/>
            <person name="Nakamura Y."/>
            <person name="Kawachi M."/>
        </authorList>
    </citation>
    <scope>NUCLEOTIDE SEQUENCE [LARGE SCALE GENOMIC DNA]</scope>
    <source>
        <strain evidence="1 2">NIES-4072</strain>
    </source>
</reference>
<evidence type="ECO:0000313" key="2">
    <source>
        <dbReference type="Proteomes" id="UP000245124"/>
    </source>
</evidence>
<dbReference type="AlphaFoldDB" id="A0A2R5FHZ4"/>
<keyword evidence="2" id="KW-1185">Reference proteome</keyword>
<proteinExistence type="predicted"/>
<evidence type="ECO:0000313" key="1">
    <source>
        <dbReference type="EMBL" id="GBG17835.1"/>
    </source>
</evidence>
<sequence length="32" mass="3865">MMPEYKISIEIHPDSKQIDFIDKQLQNFNVSR</sequence>
<gene>
    <name evidence="1" type="ORF">NIES4072_14970</name>
</gene>
<dbReference type="Proteomes" id="UP000245124">
    <property type="component" value="Unassembled WGS sequence"/>
</dbReference>
<organism evidence="1 2">
    <name type="scientific">Nostoc commune NIES-4072</name>
    <dbReference type="NCBI Taxonomy" id="2005467"/>
    <lineage>
        <taxon>Bacteria</taxon>
        <taxon>Bacillati</taxon>
        <taxon>Cyanobacteriota</taxon>
        <taxon>Cyanophyceae</taxon>
        <taxon>Nostocales</taxon>
        <taxon>Nostocaceae</taxon>
        <taxon>Nostoc</taxon>
    </lineage>
</organism>
<name>A0A2R5FHZ4_NOSCO</name>
<protein>
    <submittedName>
        <fullName evidence="1">Uncharacterized protein</fullName>
    </submittedName>
</protein>